<dbReference type="AlphaFoldDB" id="A0A815EUE6"/>
<gene>
    <name evidence="1" type="ORF">SEV965_LOCUS26999</name>
</gene>
<proteinExistence type="predicted"/>
<sequence length="362" mass="41608">MFTNNNTLSSTRLPTLQSSNVLPTSLPHVLPSSQYQTSPIFYTPSSSSSFYYAAPTFQQQDQYQNPYQIPPQALSSEEWDLILMTTDTIDIDAQLQLNSYLINNFIEGFAIKNFRERYLIPSSNNIFGGVQIEYILIDSGSNSSLFPLPTTLNNEFDINILLKNFPYDKHIWSIGTAHGAGLLPDTTLNIKPKESDDGSLCTIKCSLHVDIKLLVFQLPYIRFSLDEQSIKVLLETNEIPFSATEKEILRSRISFFNEFEKHFPSTRNTKKREYCLLGQHFLKNLCTIQINDTMIFVNKNKIREKLFPLANTSIDKIADYLYYERPLFSRTEKFLMCEDDEHGGRDFLNISGNIIDIDEHLN</sequence>
<reference evidence="1" key="1">
    <citation type="submission" date="2021-02" db="EMBL/GenBank/DDBJ databases">
        <authorList>
            <person name="Nowell W R."/>
        </authorList>
    </citation>
    <scope>NUCLEOTIDE SEQUENCE</scope>
</reference>
<accession>A0A815EUE6</accession>
<evidence type="ECO:0000313" key="2">
    <source>
        <dbReference type="Proteomes" id="UP000663889"/>
    </source>
</evidence>
<organism evidence="1 2">
    <name type="scientific">Rotaria sordida</name>
    <dbReference type="NCBI Taxonomy" id="392033"/>
    <lineage>
        <taxon>Eukaryota</taxon>
        <taxon>Metazoa</taxon>
        <taxon>Spiralia</taxon>
        <taxon>Gnathifera</taxon>
        <taxon>Rotifera</taxon>
        <taxon>Eurotatoria</taxon>
        <taxon>Bdelloidea</taxon>
        <taxon>Philodinida</taxon>
        <taxon>Philodinidae</taxon>
        <taxon>Rotaria</taxon>
    </lineage>
</organism>
<comment type="caution">
    <text evidence="1">The sequence shown here is derived from an EMBL/GenBank/DDBJ whole genome shotgun (WGS) entry which is preliminary data.</text>
</comment>
<protein>
    <submittedName>
        <fullName evidence="1">Uncharacterized protein</fullName>
    </submittedName>
</protein>
<dbReference type="EMBL" id="CAJNOU010002368">
    <property type="protein sequence ID" value="CAF1314935.1"/>
    <property type="molecule type" value="Genomic_DNA"/>
</dbReference>
<evidence type="ECO:0000313" key="1">
    <source>
        <dbReference type="EMBL" id="CAF1314935.1"/>
    </source>
</evidence>
<dbReference type="Proteomes" id="UP000663889">
    <property type="component" value="Unassembled WGS sequence"/>
</dbReference>
<name>A0A815EUE6_9BILA</name>